<dbReference type="CDD" id="cd04181">
    <property type="entry name" value="NTP_transferase"/>
    <property type="match status" value="1"/>
</dbReference>
<dbReference type="AlphaFoldDB" id="B5I9L0"/>
<dbReference type="InterPro" id="IPR014710">
    <property type="entry name" value="RmlC-like_jellyroll"/>
</dbReference>
<proteinExistence type="predicted"/>
<feature type="domain" description="Cupin type-2" evidence="2">
    <location>
        <begin position="254"/>
        <end position="310"/>
    </location>
</feature>
<keyword evidence="3" id="KW-0808">Transferase</keyword>
<dbReference type="InterPro" id="IPR013096">
    <property type="entry name" value="Cupin_2"/>
</dbReference>
<dbReference type="InterPro" id="IPR029044">
    <property type="entry name" value="Nucleotide-diphossugar_trans"/>
</dbReference>
<evidence type="ECO:0000259" key="2">
    <source>
        <dbReference type="Pfam" id="PF07883"/>
    </source>
</evidence>
<dbReference type="EMBL" id="CP001941">
    <property type="protein sequence ID" value="ADD08519.1"/>
    <property type="molecule type" value="Genomic_DNA"/>
</dbReference>
<dbReference type="SUPFAM" id="SSF53448">
    <property type="entry name" value="Nucleotide-diphospho-sugar transferases"/>
    <property type="match status" value="1"/>
</dbReference>
<dbReference type="Gene3D" id="3.90.550.10">
    <property type="entry name" value="Spore Coat Polysaccharide Biosynthesis Protein SpsA, Chain A"/>
    <property type="match status" value="1"/>
</dbReference>
<organism evidence="3 4">
    <name type="scientific">Aciduliprofundum boonei (strain DSM 19572 / T469)</name>
    <dbReference type="NCBI Taxonomy" id="439481"/>
    <lineage>
        <taxon>Archaea</taxon>
        <taxon>Methanobacteriati</taxon>
        <taxon>Thermoplasmatota</taxon>
        <taxon>DHVE2 group</taxon>
        <taxon>Candidatus Aciduliprofundum</taxon>
    </lineage>
</organism>
<dbReference type="PANTHER" id="PTHR22572">
    <property type="entry name" value="SUGAR-1-PHOSPHATE GUANYL TRANSFERASE"/>
    <property type="match status" value="1"/>
</dbReference>
<evidence type="ECO:0000313" key="4">
    <source>
        <dbReference type="Proteomes" id="UP000001400"/>
    </source>
</evidence>
<dbReference type="Proteomes" id="UP000001400">
    <property type="component" value="Chromosome"/>
</dbReference>
<dbReference type="OrthoDB" id="15372at2157"/>
<gene>
    <name evidence="3" type="ordered locus">Aboo_0708</name>
</gene>
<evidence type="ECO:0000259" key="1">
    <source>
        <dbReference type="Pfam" id="PF00483"/>
    </source>
</evidence>
<reference evidence="3" key="1">
    <citation type="submission" date="2010-02" db="EMBL/GenBank/DDBJ databases">
        <title>Complete sequence of Aciduliprofundum boonei T469.</title>
        <authorList>
            <consortium name="US DOE Joint Genome Institute"/>
            <person name="Lucas S."/>
            <person name="Copeland A."/>
            <person name="Lapidus A."/>
            <person name="Cheng J.-F."/>
            <person name="Bruce D."/>
            <person name="Goodwin L."/>
            <person name="Pitluck S."/>
            <person name="Saunders E."/>
            <person name="Detter J.C."/>
            <person name="Han C."/>
            <person name="Tapia R."/>
            <person name="Land M."/>
            <person name="Hauser L."/>
            <person name="Kyrpides N."/>
            <person name="Mikhailova N."/>
            <person name="Flores G."/>
            <person name="Reysenbach A.-L."/>
            <person name="Woyke T."/>
        </authorList>
    </citation>
    <scope>NUCLEOTIDE SEQUENCE</scope>
    <source>
        <strain evidence="3">T469</strain>
    </source>
</reference>
<dbReference type="RefSeq" id="WP_008082061.1">
    <property type="nucleotide sequence ID" value="NC_013926.1"/>
</dbReference>
<dbReference type="eggNOG" id="arCOG00663">
    <property type="taxonomic scope" value="Archaea"/>
</dbReference>
<sequence length="334" mass="39634">MVVGIILAGGYGKRLKPITDYVPKPLVEIKEGYTILDKQILDLKYAGVDEVYLLVGYLWEKIKERYGDMWNGVKVNYLVEDEPRGTLWALRNAFSKLEEDAVVRNGDVVADFNIREMLERARKNENALLTIAGTRMRSPYGIIDFKDDLILSFREKPVLDYYINAGIYYIKKETYEYFNREFTDKAVERTVFPLLAEMRKAYIFREDNVFWQSVDSLKDLERVREEYKNREDKPWGYEKMIILTDKYMVKELYIKKGYETSMHYHPRKDETMHIMYGQGYIEVEGEKNVVRKNDVFRIPPNKKHRIVAVENMLLYEYSTPHPDDTVRLKDPYGR</sequence>
<dbReference type="InterPro" id="IPR050486">
    <property type="entry name" value="Mannose-1P_guanyltransferase"/>
</dbReference>
<dbReference type="KEGG" id="abi:Aboo_0708"/>
<keyword evidence="4" id="KW-1185">Reference proteome</keyword>
<dbReference type="SUPFAM" id="SSF51182">
    <property type="entry name" value="RmlC-like cupins"/>
    <property type="match status" value="1"/>
</dbReference>
<dbReference type="HOGENOM" id="CLU_029499_2_2_2"/>
<dbReference type="InterPro" id="IPR011051">
    <property type="entry name" value="RmlC_Cupin_sf"/>
</dbReference>
<name>B5I9L0_ACIB4</name>
<dbReference type="GO" id="GO:0016740">
    <property type="term" value="F:transferase activity"/>
    <property type="evidence" value="ECO:0007669"/>
    <property type="project" value="UniProtKB-KW"/>
</dbReference>
<dbReference type="Pfam" id="PF07883">
    <property type="entry name" value="Cupin_2"/>
    <property type="match status" value="1"/>
</dbReference>
<dbReference type="Pfam" id="PF00483">
    <property type="entry name" value="NTP_transferase"/>
    <property type="match status" value="1"/>
</dbReference>
<dbReference type="Gene3D" id="2.60.120.10">
    <property type="entry name" value="Jelly Rolls"/>
    <property type="match status" value="1"/>
</dbReference>
<feature type="domain" description="Nucleotidyl transferase" evidence="1">
    <location>
        <begin position="4"/>
        <end position="228"/>
    </location>
</feature>
<dbReference type="eggNOG" id="arCOG02994">
    <property type="taxonomic scope" value="Archaea"/>
</dbReference>
<dbReference type="GeneID" id="8827654"/>
<protein>
    <submittedName>
        <fullName evidence="3">Nucleotidyl transferase</fullName>
    </submittedName>
</protein>
<evidence type="ECO:0000313" key="3">
    <source>
        <dbReference type="EMBL" id="ADD08519.1"/>
    </source>
</evidence>
<accession>B5I9L0</accession>
<dbReference type="InterPro" id="IPR005835">
    <property type="entry name" value="NTP_transferase_dom"/>
</dbReference>
<dbReference type="STRING" id="439481.Aboo_0708"/>